<dbReference type="Gene3D" id="1.10.8.500">
    <property type="entry name" value="HAMP domain in histidine kinase"/>
    <property type="match status" value="1"/>
</dbReference>
<dbReference type="Gene3D" id="3.30.450.20">
    <property type="entry name" value="PAS domain"/>
    <property type="match status" value="1"/>
</dbReference>
<evidence type="ECO:0000256" key="5">
    <source>
        <dbReference type="SAM" id="Phobius"/>
    </source>
</evidence>
<dbReference type="EMBL" id="BAABYW010000002">
    <property type="protein sequence ID" value="GAA6411737.1"/>
    <property type="molecule type" value="Genomic_DNA"/>
</dbReference>
<dbReference type="Proteomes" id="UP001600943">
    <property type="component" value="Unassembled WGS sequence"/>
</dbReference>
<dbReference type="PANTHER" id="PTHR34220:SF7">
    <property type="entry name" value="SENSOR HISTIDINE KINASE YPDA"/>
    <property type="match status" value="1"/>
</dbReference>
<dbReference type="Pfam" id="PF00672">
    <property type="entry name" value="HAMP"/>
    <property type="match status" value="1"/>
</dbReference>
<proteinExistence type="predicted"/>
<dbReference type="InterPro" id="IPR010559">
    <property type="entry name" value="Sig_transdc_His_kin_internal"/>
</dbReference>
<evidence type="ECO:0000259" key="6">
    <source>
        <dbReference type="PROSITE" id="PS50885"/>
    </source>
</evidence>
<dbReference type="SUPFAM" id="SSF55874">
    <property type="entry name" value="ATPase domain of HSP90 chaperone/DNA topoisomerase II/histidine kinase"/>
    <property type="match status" value="1"/>
</dbReference>
<comment type="subcellular location">
    <subcellularLocation>
        <location evidence="1">Membrane</location>
    </subcellularLocation>
</comment>
<evidence type="ECO:0000256" key="2">
    <source>
        <dbReference type="ARBA" id="ARBA00022553"/>
    </source>
</evidence>
<evidence type="ECO:0000313" key="7">
    <source>
        <dbReference type="EMBL" id="GAA6411737.1"/>
    </source>
</evidence>
<feature type="domain" description="HAMP" evidence="6">
    <location>
        <begin position="334"/>
        <end position="386"/>
    </location>
</feature>
<comment type="caution">
    <text evidence="7">The sequence shown here is derived from an EMBL/GenBank/DDBJ whole genome shotgun (WGS) entry which is preliminary data.</text>
</comment>
<accession>A0ABQ0BJW0</accession>
<dbReference type="InterPro" id="IPR003594">
    <property type="entry name" value="HATPase_dom"/>
</dbReference>
<keyword evidence="5" id="KW-1133">Transmembrane helix</keyword>
<dbReference type="Pfam" id="PF06580">
    <property type="entry name" value="His_kinase"/>
    <property type="match status" value="1"/>
</dbReference>
<feature type="transmembrane region" description="Helical" evidence="5">
    <location>
        <begin position="308"/>
        <end position="329"/>
    </location>
</feature>
<dbReference type="SMART" id="SM00304">
    <property type="entry name" value="HAMP"/>
    <property type="match status" value="1"/>
</dbReference>
<sequence length="615" mass="69722">MRLLFGRSAQLGSGRGIRRHVMTEKRKRKLRITGIRKKMLFVFAVLITITGAGISVFSAAVFKQGYGKISKVYLQDVTQQTTNNLENMIQTIEDINIQILSSAVIQEQLEIVNGQEMEPYSIRNISKIVERELETNALFSSDVVSLSVISKSGLEFSVKKITGRGTDLAFLEGDIYKANGTTLWGLVGPDKDICIAKAILDLTTMKPIGYINIVYEREYFGDIVKDNSTEYSGASYVVDRDGTIVVTNHEKYLGTRFPVAIETLRETDTSRYDILNDTNSFYYVGNEMPNGWTLVEAVSVKEFYKNTYRVIGLTGIFLLGILILSFFSINMATKHIARPTQDLLESMKLFGKGNLSHRVEVKTTDEIGQIGSEYNRMAENIETLIEKVYKMEITQKQAEIDFLCMQINPHFLYNTLDTISWMAIMQGNLDISEMTISLADLLRAMIKKDRFVTVEEEMKTVKDYLLIQGQRFGDKISVLYDVDEQAYPCQVPNFILQPLIENAIIHGLEPKLGKGMLCVRIKLEKDTVVFCIADDGVGMSREEIRELYEKCEMNETNQNIGLKNVYRRLILCYGESSRLHIESEKHRGTKINFILPMMIKGNSSGEPELLHASSH</sequence>
<evidence type="ECO:0000256" key="3">
    <source>
        <dbReference type="ARBA" id="ARBA00022679"/>
    </source>
</evidence>
<dbReference type="PROSITE" id="PS50885">
    <property type="entry name" value="HAMP"/>
    <property type="match status" value="1"/>
</dbReference>
<keyword evidence="2" id="KW-0597">Phosphoprotein</keyword>
<keyword evidence="5" id="KW-0812">Transmembrane</keyword>
<keyword evidence="3" id="KW-0808">Transferase</keyword>
<protein>
    <submittedName>
        <fullName evidence="7">Two-component system sensor histidine kinase YesM</fullName>
    </submittedName>
</protein>
<dbReference type="CDD" id="cd06225">
    <property type="entry name" value="HAMP"/>
    <property type="match status" value="1"/>
</dbReference>
<evidence type="ECO:0000256" key="1">
    <source>
        <dbReference type="ARBA" id="ARBA00004370"/>
    </source>
</evidence>
<dbReference type="InterPro" id="IPR003660">
    <property type="entry name" value="HAMP_dom"/>
</dbReference>
<keyword evidence="5" id="KW-0472">Membrane</keyword>
<gene>
    <name evidence="7" type="primary">yesM_8</name>
    <name evidence="7" type="ORF">K040078D81_58540</name>
</gene>
<dbReference type="SUPFAM" id="SSF158472">
    <property type="entry name" value="HAMP domain-like"/>
    <property type="match status" value="1"/>
</dbReference>
<dbReference type="Gene3D" id="3.30.565.10">
    <property type="entry name" value="Histidine kinase-like ATPase, C-terminal domain"/>
    <property type="match status" value="1"/>
</dbReference>
<organism evidence="7 8">
    <name type="scientific">Blautia hominis</name>
    <dbReference type="NCBI Taxonomy" id="2025493"/>
    <lineage>
        <taxon>Bacteria</taxon>
        <taxon>Bacillati</taxon>
        <taxon>Bacillota</taxon>
        <taxon>Clostridia</taxon>
        <taxon>Lachnospirales</taxon>
        <taxon>Lachnospiraceae</taxon>
        <taxon>Blautia</taxon>
    </lineage>
</organism>
<keyword evidence="4 7" id="KW-0418">Kinase</keyword>
<evidence type="ECO:0000313" key="8">
    <source>
        <dbReference type="Proteomes" id="UP001600943"/>
    </source>
</evidence>
<reference evidence="7 8" key="1">
    <citation type="submission" date="2024-04" db="EMBL/GenBank/DDBJ databases">
        <title>Defined microbial consortia suppress multidrug-resistant proinflammatory Enterobacteriaceae via ecological control.</title>
        <authorList>
            <person name="Furuichi M."/>
            <person name="Kawaguchi T."/>
            <person name="Pust M."/>
            <person name="Yasuma K."/>
            <person name="Plichta D."/>
            <person name="Hasegawa N."/>
            <person name="Ohya T."/>
            <person name="Bhattarai S."/>
            <person name="Sasajima S."/>
            <person name="Aoto Y."/>
            <person name="Tuganbaev T."/>
            <person name="Yaginuma M."/>
            <person name="Ueda M."/>
            <person name="Okahashi N."/>
            <person name="Amafuji K."/>
            <person name="Kiridooshi Y."/>
            <person name="Sugita K."/>
            <person name="Strazar M."/>
            <person name="Skelly A."/>
            <person name="Suda W."/>
            <person name="Hattori M."/>
            <person name="Nakamoto N."/>
            <person name="Caballero S."/>
            <person name="Norman J."/>
            <person name="Olle B."/>
            <person name="Tanoue T."/>
            <person name="Arita M."/>
            <person name="Bucci V."/>
            <person name="Atarashi K."/>
            <person name="Xavier R."/>
            <person name="Honda K."/>
        </authorList>
    </citation>
    <scope>NUCLEOTIDE SEQUENCE [LARGE SCALE GENOMIC DNA]</scope>
    <source>
        <strain evidence="8">k04-0078-D8-1</strain>
    </source>
</reference>
<evidence type="ECO:0000256" key="4">
    <source>
        <dbReference type="ARBA" id="ARBA00022777"/>
    </source>
</evidence>
<name>A0ABQ0BJW0_9FIRM</name>
<dbReference type="Pfam" id="PF02518">
    <property type="entry name" value="HATPase_c"/>
    <property type="match status" value="1"/>
</dbReference>
<keyword evidence="8" id="KW-1185">Reference proteome</keyword>
<dbReference type="PANTHER" id="PTHR34220">
    <property type="entry name" value="SENSOR HISTIDINE KINASE YPDA"/>
    <property type="match status" value="1"/>
</dbReference>
<dbReference type="InterPro" id="IPR050640">
    <property type="entry name" value="Bact_2-comp_sensor_kinase"/>
</dbReference>
<dbReference type="InterPro" id="IPR036890">
    <property type="entry name" value="HATPase_C_sf"/>
</dbReference>
<dbReference type="GO" id="GO:0016301">
    <property type="term" value="F:kinase activity"/>
    <property type="evidence" value="ECO:0007669"/>
    <property type="project" value="UniProtKB-KW"/>
</dbReference>